<reference evidence="1 2" key="1">
    <citation type="submission" date="2017-04" db="EMBL/GenBank/DDBJ databases">
        <title>Bacillus krulwichiae AM31D Genome sequencing and assembly.</title>
        <authorList>
            <person name="Krulwich T.A."/>
            <person name="Anastor L."/>
            <person name="Ehrlich R."/>
            <person name="Ehrlich G.D."/>
            <person name="Janto B."/>
        </authorList>
    </citation>
    <scope>NUCLEOTIDE SEQUENCE [LARGE SCALE GENOMIC DNA]</scope>
    <source>
        <strain evidence="1 2">AM31D</strain>
    </source>
</reference>
<dbReference type="EMBL" id="CP020814">
    <property type="protein sequence ID" value="ARK30105.1"/>
    <property type="molecule type" value="Genomic_DNA"/>
</dbReference>
<protein>
    <recommendedName>
        <fullName evidence="3">DUF1788 domain-containing protein</fullName>
    </recommendedName>
</protein>
<evidence type="ECO:0008006" key="3">
    <source>
        <dbReference type="Google" id="ProtNLM"/>
    </source>
</evidence>
<gene>
    <name evidence="1" type="ORF">BkAM31D_09690</name>
</gene>
<dbReference type="Proteomes" id="UP000193006">
    <property type="component" value="Chromosome"/>
</dbReference>
<dbReference type="KEGG" id="bkw:BkAM31D_09690"/>
<evidence type="ECO:0000313" key="1">
    <source>
        <dbReference type="EMBL" id="ARK30105.1"/>
    </source>
</evidence>
<name>A0A1X9M9L8_9BACI</name>
<dbReference type="Pfam" id="PF08747">
    <property type="entry name" value="BrxB"/>
    <property type="match status" value="1"/>
</dbReference>
<dbReference type="STRING" id="199441.BkAM31D_09690"/>
<sequence length="181" mass="21074">MSEVYKRLQRLEKRIHEEGFTTPTGIGSEIPHYVFDYPPEEELQVRLYVPSLIQRSTVDIKEINLFQFLLNLFEDELDDLLEISEEEGYEGIVDVVETMLDEQDTLVDTFIEQAGEAEILFITGVGNSFPFLRSSQILKMLSNAAYRKPIILFYPGHFTGLELRLFNRLNNEDQYQLSRIS</sequence>
<dbReference type="InterPro" id="IPR014858">
    <property type="entry name" value="BrxB"/>
</dbReference>
<dbReference type="RefSeq" id="WP_066159886.1">
    <property type="nucleotide sequence ID" value="NZ_CP020814.1"/>
</dbReference>
<keyword evidence="2" id="KW-1185">Reference proteome</keyword>
<proteinExistence type="predicted"/>
<accession>A0A1X9M9L8</accession>
<organism evidence="1 2">
    <name type="scientific">Halalkalibacter krulwichiae</name>
    <dbReference type="NCBI Taxonomy" id="199441"/>
    <lineage>
        <taxon>Bacteria</taxon>
        <taxon>Bacillati</taxon>
        <taxon>Bacillota</taxon>
        <taxon>Bacilli</taxon>
        <taxon>Bacillales</taxon>
        <taxon>Bacillaceae</taxon>
        <taxon>Halalkalibacter</taxon>
    </lineage>
</organism>
<evidence type="ECO:0000313" key="2">
    <source>
        <dbReference type="Proteomes" id="UP000193006"/>
    </source>
</evidence>
<dbReference type="AlphaFoldDB" id="A0A1X9M9L8"/>